<evidence type="ECO:0000313" key="3">
    <source>
        <dbReference type="Proteomes" id="UP001607302"/>
    </source>
</evidence>
<evidence type="ECO:0000256" key="1">
    <source>
        <dbReference type="SAM" id="MobiDB-lite"/>
    </source>
</evidence>
<name>A0ABD1ZXI4_VESSQ</name>
<organism evidence="2 3">
    <name type="scientific">Vespula squamosa</name>
    <name type="common">Southern yellow jacket</name>
    <name type="synonym">Wasp</name>
    <dbReference type="NCBI Taxonomy" id="30214"/>
    <lineage>
        <taxon>Eukaryota</taxon>
        <taxon>Metazoa</taxon>
        <taxon>Ecdysozoa</taxon>
        <taxon>Arthropoda</taxon>
        <taxon>Hexapoda</taxon>
        <taxon>Insecta</taxon>
        <taxon>Pterygota</taxon>
        <taxon>Neoptera</taxon>
        <taxon>Endopterygota</taxon>
        <taxon>Hymenoptera</taxon>
        <taxon>Apocrita</taxon>
        <taxon>Aculeata</taxon>
        <taxon>Vespoidea</taxon>
        <taxon>Vespidae</taxon>
        <taxon>Vespinae</taxon>
        <taxon>Vespula</taxon>
    </lineage>
</organism>
<reference evidence="2 3" key="1">
    <citation type="journal article" date="2024" name="Ann. Entomol. Soc. Am.">
        <title>Genomic analyses of the southern and eastern yellowjacket wasps (Hymenoptera: Vespidae) reveal evolutionary signatures of social life.</title>
        <authorList>
            <person name="Catto M.A."/>
            <person name="Caine P.B."/>
            <person name="Orr S.E."/>
            <person name="Hunt B.G."/>
            <person name="Goodisman M.A.D."/>
        </authorList>
    </citation>
    <scope>NUCLEOTIDE SEQUENCE [LARGE SCALE GENOMIC DNA]</scope>
    <source>
        <strain evidence="2">233</strain>
        <tissue evidence="2">Head and thorax</tissue>
    </source>
</reference>
<protein>
    <submittedName>
        <fullName evidence="2">Uncharacterized protein</fullName>
    </submittedName>
</protein>
<dbReference type="EMBL" id="JAUDFV010000161">
    <property type="protein sequence ID" value="KAL2713081.1"/>
    <property type="molecule type" value="Genomic_DNA"/>
</dbReference>
<accession>A0ABD1ZXI4</accession>
<keyword evidence="3" id="KW-1185">Reference proteome</keyword>
<gene>
    <name evidence="2" type="ORF">V1478_017274</name>
</gene>
<feature type="region of interest" description="Disordered" evidence="1">
    <location>
        <begin position="183"/>
        <end position="221"/>
    </location>
</feature>
<evidence type="ECO:0000313" key="2">
    <source>
        <dbReference type="EMBL" id="KAL2713081.1"/>
    </source>
</evidence>
<dbReference type="AlphaFoldDB" id="A0ABD1ZXI4"/>
<proteinExistence type="predicted"/>
<dbReference type="Proteomes" id="UP001607302">
    <property type="component" value="Unassembled WGS sequence"/>
</dbReference>
<sequence>SEEIVVLGNYASKIHQIFSFSKRDDSRERKRSGNELIAESEIGRQLLRSMTHDDYIQTLTTARQQIDIAPLPNELEQFLNRGGLEAIKWEVQTLVGVCTMWEAKKQCESVSRLRNAKTFMAAFTFVTEKKFTFRTYCRESSNPPTFVPKVNLSRFRTSMKSFSPLRACKFPPAWFRSSRLYSHSPEAERSDDGSAAGTGPPRRRNSLKEPAEAPSHLLNIS</sequence>
<comment type="caution">
    <text evidence="2">The sequence shown here is derived from an EMBL/GenBank/DDBJ whole genome shotgun (WGS) entry which is preliminary data.</text>
</comment>
<feature type="non-terminal residue" evidence="2">
    <location>
        <position position="1"/>
    </location>
</feature>